<evidence type="ECO:0000313" key="2">
    <source>
        <dbReference type="EMBL" id="GMG16107.1"/>
    </source>
</evidence>
<dbReference type="OrthoDB" id="111316at2759"/>
<feature type="region of interest" description="Disordered" evidence="1">
    <location>
        <begin position="38"/>
        <end position="147"/>
    </location>
</feature>
<reference evidence="2" key="1">
    <citation type="submission" date="2023-04" db="EMBL/GenBank/DDBJ databases">
        <title>Phytophthora fragariaefolia NBRC 109709.</title>
        <authorList>
            <person name="Ichikawa N."/>
            <person name="Sato H."/>
            <person name="Tonouchi N."/>
        </authorList>
    </citation>
    <scope>NUCLEOTIDE SEQUENCE</scope>
    <source>
        <strain evidence="2">NBRC 109709</strain>
    </source>
</reference>
<dbReference type="AlphaFoldDB" id="A0A9W6YMQ6"/>
<accession>A0A9W6YMQ6</accession>
<feature type="compositionally biased region" description="Polar residues" evidence="1">
    <location>
        <begin position="50"/>
        <end position="66"/>
    </location>
</feature>
<feature type="compositionally biased region" description="Basic and acidic residues" evidence="1">
    <location>
        <begin position="69"/>
        <end position="88"/>
    </location>
</feature>
<dbReference type="EMBL" id="BSXT01018919">
    <property type="protein sequence ID" value="GMG16107.1"/>
    <property type="molecule type" value="Genomic_DNA"/>
</dbReference>
<feature type="compositionally biased region" description="Basic residues" evidence="1">
    <location>
        <begin position="89"/>
        <end position="102"/>
    </location>
</feature>
<name>A0A9W6YMQ6_9STRA</name>
<protein>
    <submittedName>
        <fullName evidence="2">Unnamed protein product</fullName>
    </submittedName>
</protein>
<comment type="caution">
    <text evidence="2">The sequence shown here is derived from an EMBL/GenBank/DDBJ whole genome shotgun (WGS) entry which is preliminary data.</text>
</comment>
<dbReference type="Proteomes" id="UP001165121">
    <property type="component" value="Unassembled WGS sequence"/>
</dbReference>
<evidence type="ECO:0000313" key="3">
    <source>
        <dbReference type="Proteomes" id="UP001165121"/>
    </source>
</evidence>
<keyword evidence="3" id="KW-1185">Reference proteome</keyword>
<sequence length="1038" mass="116646">MGQAPDIWTKVGQINLPEAAIAQLRATIPNVNRSAYAGSVKAEGVKREPNTSAAETAIKSTKTQGVRTDAVRPRQGSKDKATPKPDPKKSRRKSNLSRKKRPGRDSSPDSSDPSSDSDEDDSDSSSSSDSSGEEARSSTKTSSKAEVGSTLLTVRPYVNPNSLEKFDEKASLGDRRSWWERFLNMNEQGGWMDKVKLSELRMKMSSAVRNWRGQLPKHVQADWEKLSREFRHKYLKTRTSESERYYTMKQESGETPLEFLYRLNEAAVKGGIKFHDVDDLEYVLHQDEDLAQGGEYDTPPPKSRDFRADNVHPGRFKPRRPGRAYVVQSDAESDAEQDRHVRFDDEVEDIETGIPEGTALPRSVLERPILEAAPNTPSSRPAVTDEDIRNAVFRVMKHSGWRPVKTGGRPGWQSPRRENPDRNDFCSEYRKFGHKPENCWKDIVCDRCSRLGHPVYVCKVQPCNYCGKYHDRQCQEYQAVEASKDLVRKGMLKDLPQSTSGRRGKSGSAVKLVSPLDGDPERAGLKRSQGLCVLVRTKIVLDIGTAVSTTSLDLASRLKLKLRMRDPIRVFGLGGVPTYISASASIKITLGPRIVYFMTVYVANIGEGLEVLLGMNFMYAAGVRLSLRDGLIQLPDEETVIRYGQSNPRREVVWAGRADRWVTQIIYGAKSWAVAVKVENISPRMVWIDTGTAVARIVEFGCFPSAGRWVRPGRLKYNEWQQLIYESVPSLKMRRRVEEIERIRRESEPPCVQRPEYEWPTKLMLRPRPGPTQVRIARLPGRPDTQDEGQSSRATQEVCTQTFQTSDAGTQTDVVQEPQTEEVLEVDSAGETDGLRERAEKDDGPECSDSHVQEDSGENNEIEDCPSQAMLGTPLYKLEQEYARCMRVNLRDLDLEPAVYIQEGSELIPQLCDDLAMIPELNHLSPECDITQADVGEPGRTTPDEDRNLRTVLEYHRKIFLGDGNAAPAPARGVVCDLDVGKTCRSAFKVDRPTPDAESIRIAKEVIGDQVDREFGIALGLTDRDRVKEKRRGYPNVH</sequence>
<dbReference type="InterPro" id="IPR021109">
    <property type="entry name" value="Peptidase_aspartic_dom_sf"/>
</dbReference>
<organism evidence="2 3">
    <name type="scientific">Phytophthora fragariaefolia</name>
    <dbReference type="NCBI Taxonomy" id="1490495"/>
    <lineage>
        <taxon>Eukaryota</taxon>
        <taxon>Sar</taxon>
        <taxon>Stramenopiles</taxon>
        <taxon>Oomycota</taxon>
        <taxon>Peronosporomycetes</taxon>
        <taxon>Peronosporales</taxon>
        <taxon>Peronosporaceae</taxon>
        <taxon>Phytophthora</taxon>
    </lineage>
</organism>
<feature type="region of interest" description="Disordered" evidence="1">
    <location>
        <begin position="493"/>
        <end position="512"/>
    </location>
</feature>
<proteinExistence type="predicted"/>
<evidence type="ECO:0000256" key="1">
    <source>
        <dbReference type="SAM" id="MobiDB-lite"/>
    </source>
</evidence>
<feature type="region of interest" description="Disordered" evidence="1">
    <location>
        <begin position="763"/>
        <end position="866"/>
    </location>
</feature>
<feature type="compositionally biased region" description="Polar residues" evidence="1">
    <location>
        <begin position="788"/>
        <end position="818"/>
    </location>
</feature>
<gene>
    <name evidence="2" type="ORF">Pfra01_002964800</name>
</gene>
<feature type="compositionally biased region" description="Acidic residues" evidence="1">
    <location>
        <begin position="819"/>
        <end position="830"/>
    </location>
</feature>
<feature type="compositionally biased region" description="Acidic residues" evidence="1">
    <location>
        <begin position="855"/>
        <end position="864"/>
    </location>
</feature>
<feature type="compositionally biased region" description="Basic and acidic residues" evidence="1">
    <location>
        <begin position="833"/>
        <end position="854"/>
    </location>
</feature>
<feature type="compositionally biased region" description="Basic and acidic residues" evidence="1">
    <location>
        <begin position="302"/>
        <end position="312"/>
    </location>
</feature>
<feature type="region of interest" description="Disordered" evidence="1">
    <location>
        <begin position="291"/>
        <end position="314"/>
    </location>
</feature>
<dbReference type="Gene3D" id="2.40.70.10">
    <property type="entry name" value="Acid Proteases"/>
    <property type="match status" value="1"/>
</dbReference>